<keyword evidence="4" id="KW-1185">Reference proteome</keyword>
<evidence type="ECO:0000256" key="1">
    <source>
        <dbReference type="SAM" id="MobiDB-lite"/>
    </source>
</evidence>
<evidence type="ECO:0008006" key="5">
    <source>
        <dbReference type="Google" id="ProtNLM"/>
    </source>
</evidence>
<evidence type="ECO:0000313" key="4">
    <source>
        <dbReference type="Proteomes" id="UP001500575"/>
    </source>
</evidence>
<evidence type="ECO:0000256" key="2">
    <source>
        <dbReference type="SAM" id="Phobius"/>
    </source>
</evidence>
<dbReference type="Proteomes" id="UP001500575">
    <property type="component" value="Unassembled WGS sequence"/>
</dbReference>
<name>A0ABP5JH36_9ACTN</name>
<comment type="caution">
    <text evidence="3">The sequence shown here is derived from an EMBL/GenBank/DDBJ whole genome shotgun (WGS) entry which is preliminary data.</text>
</comment>
<organism evidence="3 4">
    <name type="scientific">Nocardioides bigeumensis</name>
    <dbReference type="NCBI Taxonomy" id="433657"/>
    <lineage>
        <taxon>Bacteria</taxon>
        <taxon>Bacillati</taxon>
        <taxon>Actinomycetota</taxon>
        <taxon>Actinomycetes</taxon>
        <taxon>Propionibacteriales</taxon>
        <taxon>Nocardioidaceae</taxon>
        <taxon>Nocardioides</taxon>
    </lineage>
</organism>
<keyword evidence="2" id="KW-0472">Membrane</keyword>
<evidence type="ECO:0000313" key="3">
    <source>
        <dbReference type="EMBL" id="GAA2114846.1"/>
    </source>
</evidence>
<reference evidence="4" key="1">
    <citation type="journal article" date="2019" name="Int. J. Syst. Evol. Microbiol.">
        <title>The Global Catalogue of Microorganisms (GCM) 10K type strain sequencing project: providing services to taxonomists for standard genome sequencing and annotation.</title>
        <authorList>
            <consortium name="The Broad Institute Genomics Platform"/>
            <consortium name="The Broad Institute Genome Sequencing Center for Infectious Disease"/>
            <person name="Wu L."/>
            <person name="Ma J."/>
        </authorList>
    </citation>
    <scope>NUCLEOTIDE SEQUENCE [LARGE SCALE GENOMIC DNA]</scope>
    <source>
        <strain evidence="4">JCM 16021</strain>
    </source>
</reference>
<feature type="compositionally biased region" description="Polar residues" evidence="1">
    <location>
        <begin position="81"/>
        <end position="90"/>
    </location>
</feature>
<gene>
    <name evidence="3" type="ORF">GCM10009843_03610</name>
</gene>
<protein>
    <recommendedName>
        <fullName evidence="5">DUF2510 domain-containing protein</fullName>
    </recommendedName>
</protein>
<feature type="region of interest" description="Disordered" evidence="1">
    <location>
        <begin position="13"/>
        <end position="44"/>
    </location>
</feature>
<proteinExistence type="predicted"/>
<keyword evidence="2" id="KW-1133">Transmembrane helix</keyword>
<sequence>MLAGMRVTLHRRLESAAPRTPAAYAPDMTSGLTPGDGETSGAPPQWSLDGAYWWDGRTWVPRHLIEAQRAQLPPPPPPASQMATGSTNNYGPPPPGYIPPGGHGFAGASGSQPHQPRGLPAWVWVVGVVGVLVVIGAALGGGDSVATTPKEEQEFIGIVQAAQEASRGNEVAVHKAHEKRSAEMCELLPKDLSVTGWVGKVDSVDTTIGGDSGVLDLEIADGINVATWNNGFSDVGDGTLIDPQSDLYDTLAKLEEGDSVAFSGRFIADAESCLREQSLFETNSVEHPAFVFAFSAVEPG</sequence>
<accession>A0ABP5JH36</accession>
<keyword evidence="2" id="KW-0812">Transmembrane</keyword>
<dbReference type="EMBL" id="BAAAQQ010000002">
    <property type="protein sequence ID" value="GAA2114846.1"/>
    <property type="molecule type" value="Genomic_DNA"/>
</dbReference>
<feature type="transmembrane region" description="Helical" evidence="2">
    <location>
        <begin position="121"/>
        <end position="141"/>
    </location>
</feature>
<feature type="region of interest" description="Disordered" evidence="1">
    <location>
        <begin position="70"/>
        <end position="113"/>
    </location>
</feature>